<evidence type="ECO:0000256" key="1">
    <source>
        <dbReference type="SAM" id="Phobius"/>
    </source>
</evidence>
<comment type="caution">
    <text evidence="2">The sequence shown here is derived from an EMBL/GenBank/DDBJ whole genome shotgun (WGS) entry which is preliminary data.</text>
</comment>
<name>A0A951PLX0_9CYAN</name>
<protein>
    <submittedName>
        <fullName evidence="2">Uncharacterized protein</fullName>
    </submittedName>
</protein>
<keyword evidence="1" id="KW-1133">Transmembrane helix</keyword>
<reference evidence="2" key="2">
    <citation type="journal article" date="2022" name="Microbiol. Resour. Announc.">
        <title>Metagenome Sequencing to Explore Phylogenomics of Terrestrial Cyanobacteria.</title>
        <authorList>
            <person name="Ward R.D."/>
            <person name="Stajich J.E."/>
            <person name="Johansen J.R."/>
            <person name="Huntemann M."/>
            <person name="Clum A."/>
            <person name="Foster B."/>
            <person name="Foster B."/>
            <person name="Roux S."/>
            <person name="Palaniappan K."/>
            <person name="Varghese N."/>
            <person name="Mukherjee S."/>
            <person name="Reddy T.B.K."/>
            <person name="Daum C."/>
            <person name="Copeland A."/>
            <person name="Chen I.A."/>
            <person name="Ivanova N.N."/>
            <person name="Kyrpides N.C."/>
            <person name="Shapiro N."/>
            <person name="Eloe-Fadrosh E.A."/>
            <person name="Pietrasiak N."/>
        </authorList>
    </citation>
    <scope>NUCLEOTIDE SEQUENCE</scope>
    <source>
        <strain evidence="2">CPER-KK1</strain>
    </source>
</reference>
<keyword evidence="1" id="KW-0472">Membrane</keyword>
<evidence type="ECO:0000313" key="3">
    <source>
        <dbReference type="Proteomes" id="UP000753908"/>
    </source>
</evidence>
<gene>
    <name evidence="2" type="ORF">KME25_18120</name>
</gene>
<organism evidence="2 3">
    <name type="scientific">Symplocastrum torsivum CPER-KK1</name>
    <dbReference type="NCBI Taxonomy" id="450513"/>
    <lineage>
        <taxon>Bacteria</taxon>
        <taxon>Bacillati</taxon>
        <taxon>Cyanobacteriota</taxon>
        <taxon>Cyanophyceae</taxon>
        <taxon>Oscillatoriophycideae</taxon>
        <taxon>Oscillatoriales</taxon>
        <taxon>Microcoleaceae</taxon>
        <taxon>Symplocastrum</taxon>
    </lineage>
</organism>
<proteinExistence type="predicted"/>
<evidence type="ECO:0000313" key="2">
    <source>
        <dbReference type="EMBL" id="MBW4546340.1"/>
    </source>
</evidence>
<feature type="transmembrane region" description="Helical" evidence="1">
    <location>
        <begin position="42"/>
        <end position="60"/>
    </location>
</feature>
<dbReference type="EMBL" id="JAHHIF010000024">
    <property type="protein sequence ID" value="MBW4546340.1"/>
    <property type="molecule type" value="Genomic_DNA"/>
</dbReference>
<keyword evidence="1" id="KW-0812">Transmembrane</keyword>
<accession>A0A951PLX0</accession>
<dbReference type="Proteomes" id="UP000753908">
    <property type="component" value="Unassembled WGS sequence"/>
</dbReference>
<sequence length="61" mass="7208">MPNRPKFIKFNKLLSQRDPSEEEAQRLIKLRKEVKRLKRQRIIVTSGACLITAIIVYLLSR</sequence>
<reference evidence="2" key="1">
    <citation type="submission" date="2021-05" db="EMBL/GenBank/DDBJ databases">
        <authorList>
            <person name="Pietrasiak N."/>
            <person name="Ward R."/>
            <person name="Stajich J.E."/>
            <person name="Kurbessoian T."/>
        </authorList>
    </citation>
    <scope>NUCLEOTIDE SEQUENCE</scope>
    <source>
        <strain evidence="2">CPER-KK1</strain>
    </source>
</reference>
<dbReference type="AlphaFoldDB" id="A0A951PLX0"/>